<accession>A0A1Y6DBA0</accession>
<dbReference type="STRING" id="1760988.SAMN02949497_0431"/>
<dbReference type="OrthoDB" id="1238772at2"/>
<gene>
    <name evidence="1" type="ORF">SAMN02949497_0431</name>
</gene>
<sequence>MSAPPTFLSPQDRLDLQRAHQSLEHPSFAIRLSNFVGMPIEQGFKLLPRRWHRRLHHYAEQAMWRALDAAVHCLKDKKGASSDRYYRFLGTASGAVGGFVGGPALLLELPFTTTVMLRAIADIARSQGENLDDLETRMACLEVFALGGHAQEDDAADTGYYSLRLALEAPIAGASRYIAQNGTVRREGAPALVNTIVVVSRRFGVTLSEKAAAEIIPVIGAVGGAAINRLFVQHFQDVAHGHFTIRRLERKYGTRLVRAEYRKLAAPVPRLLFAPA</sequence>
<evidence type="ECO:0000313" key="1">
    <source>
        <dbReference type="EMBL" id="SMF97404.1"/>
    </source>
</evidence>
<organism evidence="1 2">
    <name type="scientific">Methylomagnum ishizawai</name>
    <dbReference type="NCBI Taxonomy" id="1760988"/>
    <lineage>
        <taxon>Bacteria</taxon>
        <taxon>Pseudomonadati</taxon>
        <taxon>Pseudomonadota</taxon>
        <taxon>Gammaproteobacteria</taxon>
        <taxon>Methylococcales</taxon>
        <taxon>Methylococcaceae</taxon>
        <taxon>Methylomagnum</taxon>
    </lineage>
</organism>
<dbReference type="InterPro" id="IPR024787">
    <property type="entry name" value="EcsC"/>
</dbReference>
<name>A0A1Y6DBA0_9GAMM</name>
<dbReference type="RefSeq" id="WP_085216439.1">
    <property type="nucleotide sequence ID" value="NZ_FXAM01000002.1"/>
</dbReference>
<reference evidence="1 2" key="1">
    <citation type="submission" date="2016-12" db="EMBL/GenBank/DDBJ databases">
        <authorList>
            <person name="Song W.-J."/>
            <person name="Kurnit D.M."/>
        </authorList>
    </citation>
    <scope>NUCLEOTIDE SEQUENCE [LARGE SCALE GENOMIC DNA]</scope>
    <source>
        <strain evidence="1 2">175</strain>
    </source>
</reference>
<dbReference type="Proteomes" id="UP000192923">
    <property type="component" value="Unassembled WGS sequence"/>
</dbReference>
<proteinExistence type="predicted"/>
<keyword evidence="2" id="KW-1185">Reference proteome</keyword>
<evidence type="ECO:0000313" key="2">
    <source>
        <dbReference type="Proteomes" id="UP000192923"/>
    </source>
</evidence>
<dbReference type="Pfam" id="PF12787">
    <property type="entry name" value="EcsC"/>
    <property type="match status" value="1"/>
</dbReference>
<dbReference type="AlphaFoldDB" id="A0A1Y6DBA0"/>
<dbReference type="PANTHER" id="PTHR41260:SF1">
    <property type="entry name" value="PROTEIN ECSC"/>
    <property type="match status" value="1"/>
</dbReference>
<protein>
    <submittedName>
        <fullName evidence="1">EcsC protein family protein</fullName>
    </submittedName>
</protein>
<dbReference type="EMBL" id="FXAM01000002">
    <property type="protein sequence ID" value="SMF97404.1"/>
    <property type="molecule type" value="Genomic_DNA"/>
</dbReference>
<dbReference type="PANTHER" id="PTHR41260">
    <property type="entry name" value="PROTEIN ECSC"/>
    <property type="match status" value="1"/>
</dbReference>